<dbReference type="CDD" id="cd03230">
    <property type="entry name" value="ABC_DR_subfamily_A"/>
    <property type="match status" value="1"/>
</dbReference>
<sequence>MAVENAIAVENLTKYYGDVRGVEDLTFAVKTGEIFGFLGPNGAGKSTAIRVLLGLLKPTRGTARILGSDVTDRHAAIAARTNVGYIPGDVGLYGDATGERLLDYFGSLSGDERREELLDRFPIPRNRKVKAYSRGNKQKLALIQAFMHDPNLVVMDEPTAGLDPLAQNAVYEFLEAEQRRGVTVFFSTHILSEVRKLCDRVCIIRDGRRVALEQIDTLVEKSGKIIRLDLAESPAPDDLIFEGVASASRDSDDYYRLVVTGNDFEGMVDVLDQYTIRDMEIRETSLEDVFIEFYAEDVDREMQRIEPPPEEDWKTEGERA</sequence>
<comment type="similarity">
    <text evidence="1">Belongs to the ABC transporter superfamily.</text>
</comment>
<evidence type="ECO:0000256" key="4">
    <source>
        <dbReference type="ARBA" id="ARBA00022840"/>
    </source>
</evidence>
<evidence type="ECO:0000259" key="5">
    <source>
        <dbReference type="PROSITE" id="PS50893"/>
    </source>
</evidence>
<dbReference type="InterPro" id="IPR050763">
    <property type="entry name" value="ABC_transporter_ATP-binding"/>
</dbReference>
<keyword evidence="3" id="KW-0547">Nucleotide-binding</keyword>
<dbReference type="InterPro" id="IPR003593">
    <property type="entry name" value="AAA+_ATPase"/>
</dbReference>
<keyword evidence="2" id="KW-0813">Transport</keyword>
<name>A0A1N7CXR4_9EURY</name>
<dbReference type="Pfam" id="PF00005">
    <property type="entry name" value="ABC_tran"/>
    <property type="match status" value="1"/>
</dbReference>
<dbReference type="Gene3D" id="3.40.50.300">
    <property type="entry name" value="P-loop containing nucleotide triphosphate hydrolases"/>
    <property type="match status" value="1"/>
</dbReference>
<feature type="domain" description="ABC transporter" evidence="5">
    <location>
        <begin position="7"/>
        <end position="231"/>
    </location>
</feature>
<keyword evidence="7" id="KW-1185">Reference proteome</keyword>
<dbReference type="SMART" id="SM00382">
    <property type="entry name" value="AAA"/>
    <property type="match status" value="1"/>
</dbReference>
<dbReference type="GO" id="GO:0016887">
    <property type="term" value="F:ATP hydrolysis activity"/>
    <property type="evidence" value="ECO:0007669"/>
    <property type="project" value="InterPro"/>
</dbReference>
<evidence type="ECO:0000256" key="1">
    <source>
        <dbReference type="ARBA" id="ARBA00005417"/>
    </source>
</evidence>
<dbReference type="RefSeq" id="WP_076431249.1">
    <property type="nucleotide sequence ID" value="NZ_FTNO01000003.1"/>
</dbReference>
<accession>A0A1N7CXR4</accession>
<evidence type="ECO:0000313" key="7">
    <source>
        <dbReference type="Proteomes" id="UP000186914"/>
    </source>
</evidence>
<gene>
    <name evidence="6" type="ORF">SAMN05421858_3333</name>
</gene>
<dbReference type="AlphaFoldDB" id="A0A1N7CXR4"/>
<keyword evidence="4 6" id="KW-0067">ATP-binding</keyword>
<dbReference type="SUPFAM" id="SSF52540">
    <property type="entry name" value="P-loop containing nucleoside triphosphate hydrolases"/>
    <property type="match status" value="1"/>
</dbReference>
<dbReference type="PROSITE" id="PS50893">
    <property type="entry name" value="ABC_TRANSPORTER_2"/>
    <property type="match status" value="1"/>
</dbReference>
<evidence type="ECO:0000256" key="3">
    <source>
        <dbReference type="ARBA" id="ARBA00022741"/>
    </source>
</evidence>
<dbReference type="InterPro" id="IPR027417">
    <property type="entry name" value="P-loop_NTPase"/>
</dbReference>
<organism evidence="6 7">
    <name type="scientific">Haladaptatus litoreus</name>
    <dbReference type="NCBI Taxonomy" id="553468"/>
    <lineage>
        <taxon>Archaea</taxon>
        <taxon>Methanobacteriati</taxon>
        <taxon>Methanobacteriota</taxon>
        <taxon>Stenosarchaea group</taxon>
        <taxon>Halobacteria</taxon>
        <taxon>Halobacteriales</taxon>
        <taxon>Haladaptataceae</taxon>
        <taxon>Haladaptatus</taxon>
    </lineage>
</organism>
<dbReference type="PANTHER" id="PTHR42711:SF5">
    <property type="entry name" value="ABC TRANSPORTER ATP-BINDING PROTEIN NATA"/>
    <property type="match status" value="1"/>
</dbReference>
<dbReference type="OrthoDB" id="87732at2157"/>
<dbReference type="Proteomes" id="UP000186914">
    <property type="component" value="Unassembled WGS sequence"/>
</dbReference>
<dbReference type="EMBL" id="FTNO01000003">
    <property type="protein sequence ID" value="SIR68416.1"/>
    <property type="molecule type" value="Genomic_DNA"/>
</dbReference>
<dbReference type="GO" id="GO:0005524">
    <property type="term" value="F:ATP binding"/>
    <property type="evidence" value="ECO:0007669"/>
    <property type="project" value="UniProtKB-KW"/>
</dbReference>
<reference evidence="7" key="1">
    <citation type="submission" date="2017-01" db="EMBL/GenBank/DDBJ databases">
        <authorList>
            <person name="Varghese N."/>
            <person name="Submissions S."/>
        </authorList>
    </citation>
    <scope>NUCLEOTIDE SEQUENCE [LARGE SCALE GENOMIC DNA]</scope>
    <source>
        <strain evidence="7">CGMCC 1.7737</strain>
    </source>
</reference>
<dbReference type="PANTHER" id="PTHR42711">
    <property type="entry name" value="ABC TRANSPORTER ATP-BINDING PROTEIN"/>
    <property type="match status" value="1"/>
</dbReference>
<protein>
    <submittedName>
        <fullName evidence="6">ABC-2 type transport system ATP-binding protein</fullName>
    </submittedName>
</protein>
<evidence type="ECO:0000313" key="6">
    <source>
        <dbReference type="EMBL" id="SIR68416.1"/>
    </source>
</evidence>
<evidence type="ECO:0000256" key="2">
    <source>
        <dbReference type="ARBA" id="ARBA00022448"/>
    </source>
</evidence>
<proteinExistence type="inferred from homology"/>
<dbReference type="InterPro" id="IPR003439">
    <property type="entry name" value="ABC_transporter-like_ATP-bd"/>
</dbReference>